<sequence length="137" mass="15693">MLTYGYAFAHVKVYVRGWLAKKECFCFGKRKKIKTMMTMANVERINSHAISPHVNNKTYHIDRFGKVQKKEMTRVGFEPTPSYDDQEAVKLGIKVDLNLTPWTNSAILPCSCNILGFNVLLVNQRINWGRPLPSLTC</sequence>
<gene>
    <name evidence="1" type="ORF">ASPFODRAFT_506371</name>
</gene>
<protein>
    <submittedName>
        <fullName evidence="1">Uncharacterized protein</fullName>
    </submittedName>
</protein>
<reference evidence="2" key="1">
    <citation type="journal article" date="2017" name="Genome Biol.">
        <title>Comparative genomics reveals high biological diversity and specific adaptations in the industrially and medically important fungal genus Aspergillus.</title>
        <authorList>
            <person name="de Vries R.P."/>
            <person name="Riley R."/>
            <person name="Wiebenga A."/>
            <person name="Aguilar-Osorio G."/>
            <person name="Amillis S."/>
            <person name="Uchima C.A."/>
            <person name="Anderluh G."/>
            <person name="Asadollahi M."/>
            <person name="Askin M."/>
            <person name="Barry K."/>
            <person name="Battaglia E."/>
            <person name="Bayram O."/>
            <person name="Benocci T."/>
            <person name="Braus-Stromeyer S.A."/>
            <person name="Caldana C."/>
            <person name="Canovas D."/>
            <person name="Cerqueira G.C."/>
            <person name="Chen F."/>
            <person name="Chen W."/>
            <person name="Choi C."/>
            <person name="Clum A."/>
            <person name="Dos Santos R.A."/>
            <person name="Damasio A.R."/>
            <person name="Diallinas G."/>
            <person name="Emri T."/>
            <person name="Fekete E."/>
            <person name="Flipphi M."/>
            <person name="Freyberg S."/>
            <person name="Gallo A."/>
            <person name="Gournas C."/>
            <person name="Habgood R."/>
            <person name="Hainaut M."/>
            <person name="Harispe M.L."/>
            <person name="Henrissat B."/>
            <person name="Hilden K.S."/>
            <person name="Hope R."/>
            <person name="Hossain A."/>
            <person name="Karabika E."/>
            <person name="Karaffa L."/>
            <person name="Karanyi Z."/>
            <person name="Krasevec N."/>
            <person name="Kuo A."/>
            <person name="Kusch H."/>
            <person name="LaButti K."/>
            <person name="Lagendijk E.L."/>
            <person name="Lapidus A."/>
            <person name="Levasseur A."/>
            <person name="Lindquist E."/>
            <person name="Lipzen A."/>
            <person name="Logrieco A.F."/>
            <person name="MacCabe A."/>
            <person name="Maekelae M.R."/>
            <person name="Malavazi I."/>
            <person name="Melin P."/>
            <person name="Meyer V."/>
            <person name="Mielnichuk N."/>
            <person name="Miskei M."/>
            <person name="Molnar A.P."/>
            <person name="Mule G."/>
            <person name="Ngan C.Y."/>
            <person name="Orejas M."/>
            <person name="Orosz E."/>
            <person name="Ouedraogo J.P."/>
            <person name="Overkamp K.M."/>
            <person name="Park H.-S."/>
            <person name="Perrone G."/>
            <person name="Piumi F."/>
            <person name="Punt P.J."/>
            <person name="Ram A.F."/>
            <person name="Ramon A."/>
            <person name="Rauscher S."/>
            <person name="Record E."/>
            <person name="Riano-Pachon D.M."/>
            <person name="Robert V."/>
            <person name="Roehrig J."/>
            <person name="Ruller R."/>
            <person name="Salamov A."/>
            <person name="Salih N.S."/>
            <person name="Samson R.A."/>
            <person name="Sandor E."/>
            <person name="Sanguinetti M."/>
            <person name="Schuetze T."/>
            <person name="Sepcic K."/>
            <person name="Shelest E."/>
            <person name="Sherlock G."/>
            <person name="Sophianopoulou V."/>
            <person name="Squina F.M."/>
            <person name="Sun H."/>
            <person name="Susca A."/>
            <person name="Todd R.B."/>
            <person name="Tsang A."/>
            <person name="Unkles S.E."/>
            <person name="van de Wiele N."/>
            <person name="van Rossen-Uffink D."/>
            <person name="Oliveira J.V."/>
            <person name="Vesth T.C."/>
            <person name="Visser J."/>
            <person name="Yu J.-H."/>
            <person name="Zhou M."/>
            <person name="Andersen M.R."/>
            <person name="Archer D.B."/>
            <person name="Baker S.E."/>
            <person name="Benoit I."/>
            <person name="Brakhage A.A."/>
            <person name="Braus G.H."/>
            <person name="Fischer R."/>
            <person name="Frisvad J.C."/>
            <person name="Goldman G.H."/>
            <person name="Houbraken J."/>
            <person name="Oakley B."/>
            <person name="Pocsi I."/>
            <person name="Scazzocchio C."/>
            <person name="Seiboth B."/>
            <person name="vanKuyk P.A."/>
            <person name="Wortman J."/>
            <person name="Dyer P.S."/>
            <person name="Grigoriev I.V."/>
        </authorList>
    </citation>
    <scope>NUCLEOTIDE SEQUENCE [LARGE SCALE GENOMIC DNA]</scope>
    <source>
        <strain evidence="2">CBS 106.47</strain>
    </source>
</reference>
<evidence type="ECO:0000313" key="2">
    <source>
        <dbReference type="Proteomes" id="UP000184063"/>
    </source>
</evidence>
<dbReference type="VEuPathDB" id="FungiDB:ASPFODRAFT_506371"/>
<organism evidence="1 2">
    <name type="scientific">Aspergillus luchuensis (strain CBS 106.47)</name>
    <dbReference type="NCBI Taxonomy" id="1137211"/>
    <lineage>
        <taxon>Eukaryota</taxon>
        <taxon>Fungi</taxon>
        <taxon>Dikarya</taxon>
        <taxon>Ascomycota</taxon>
        <taxon>Pezizomycotina</taxon>
        <taxon>Eurotiomycetes</taxon>
        <taxon>Eurotiomycetidae</taxon>
        <taxon>Eurotiales</taxon>
        <taxon>Aspergillaceae</taxon>
        <taxon>Aspergillus</taxon>
        <taxon>Aspergillus subgen. Circumdati</taxon>
    </lineage>
</organism>
<evidence type="ECO:0000313" key="1">
    <source>
        <dbReference type="EMBL" id="OJZ89829.1"/>
    </source>
</evidence>
<dbReference type="EMBL" id="KV878238">
    <property type="protein sequence ID" value="OJZ89829.1"/>
    <property type="molecule type" value="Genomic_DNA"/>
</dbReference>
<dbReference type="AlphaFoldDB" id="A0A1M3TSM1"/>
<dbReference type="OrthoDB" id="10459897at2759"/>
<dbReference type="Proteomes" id="UP000184063">
    <property type="component" value="Unassembled WGS sequence"/>
</dbReference>
<proteinExistence type="predicted"/>
<name>A0A1M3TSM1_ASPLC</name>
<accession>A0A1M3TSM1</accession>